<evidence type="ECO:0000256" key="1">
    <source>
        <dbReference type="SAM" id="MobiDB-lite"/>
    </source>
</evidence>
<reference evidence="3" key="1">
    <citation type="submission" date="2014-09" db="EMBL/GenBank/DDBJ databases">
        <title>Vibrio variabilis JCM 19239. (C206) whole genome shotgun sequence.</title>
        <authorList>
            <person name="Sawabe T."/>
            <person name="Meirelles P."/>
            <person name="Nakanishi M."/>
            <person name="Sayaka M."/>
            <person name="Hattori M."/>
            <person name="Ohkuma M."/>
        </authorList>
    </citation>
    <scope>NUCLEOTIDE SEQUENCE [LARGE SCALE GENOMIC DNA]</scope>
    <source>
        <strain evidence="3">JCM 19239</strain>
    </source>
</reference>
<feature type="region of interest" description="Disordered" evidence="1">
    <location>
        <begin position="37"/>
        <end position="57"/>
    </location>
</feature>
<feature type="compositionally biased region" description="Acidic residues" evidence="1">
    <location>
        <begin position="47"/>
        <end position="57"/>
    </location>
</feature>
<organism evidence="2 3">
    <name type="scientific">Vibrio variabilis</name>
    <dbReference type="NCBI Taxonomy" id="990271"/>
    <lineage>
        <taxon>Bacteria</taxon>
        <taxon>Pseudomonadati</taxon>
        <taxon>Pseudomonadota</taxon>
        <taxon>Gammaproteobacteria</taxon>
        <taxon>Vibrionales</taxon>
        <taxon>Vibrionaceae</taxon>
        <taxon>Vibrio</taxon>
    </lineage>
</organism>
<evidence type="ECO:0000313" key="3">
    <source>
        <dbReference type="Proteomes" id="UP000029223"/>
    </source>
</evidence>
<dbReference type="EC" id="4.1.1.65" evidence="2"/>
<name>A0ABQ0JIY5_9VIBR</name>
<accession>A0ABQ0JIY5</accession>
<protein>
    <submittedName>
        <fullName evidence="2">Phosphatidylserine decarboxylase</fullName>
        <ecNumber evidence="2">4.1.1.65</ecNumber>
    </submittedName>
</protein>
<keyword evidence="2" id="KW-0456">Lyase</keyword>
<dbReference type="EMBL" id="BBMS01000049">
    <property type="protein sequence ID" value="GAL28720.1"/>
    <property type="molecule type" value="Genomic_DNA"/>
</dbReference>
<comment type="caution">
    <text evidence="2">The sequence shown here is derived from an EMBL/GenBank/DDBJ whole genome shotgun (WGS) entry which is preliminary data.</text>
</comment>
<gene>
    <name evidence="2" type="ORF">JCM19239_6138</name>
</gene>
<dbReference type="Proteomes" id="UP000029223">
    <property type="component" value="Unassembled WGS sequence"/>
</dbReference>
<sequence length="57" mass="6173">MGRFKLGSTVINLFAKEAIRFDETIVNNAPTVMGTPYAHAVKPEAQTDSDSESESEA</sequence>
<keyword evidence="3" id="KW-1185">Reference proteome</keyword>
<dbReference type="GO" id="GO:0004609">
    <property type="term" value="F:phosphatidylserine decarboxylase activity"/>
    <property type="evidence" value="ECO:0007669"/>
    <property type="project" value="UniProtKB-EC"/>
</dbReference>
<proteinExistence type="predicted"/>
<evidence type="ECO:0000313" key="2">
    <source>
        <dbReference type="EMBL" id="GAL28720.1"/>
    </source>
</evidence>